<name>A0A9P1FHC4_9DINO</name>
<evidence type="ECO:0000313" key="5">
    <source>
        <dbReference type="Proteomes" id="UP001152797"/>
    </source>
</evidence>
<dbReference type="Proteomes" id="UP001152797">
    <property type="component" value="Unassembled WGS sequence"/>
</dbReference>
<dbReference type="SUPFAM" id="SSF51430">
    <property type="entry name" value="NAD(P)-linked oxidoreductase"/>
    <property type="match status" value="1"/>
</dbReference>
<reference evidence="3" key="1">
    <citation type="submission" date="2022-10" db="EMBL/GenBank/DDBJ databases">
        <authorList>
            <person name="Chen Y."/>
            <person name="Dougan E. K."/>
            <person name="Chan C."/>
            <person name="Rhodes N."/>
            <person name="Thang M."/>
        </authorList>
    </citation>
    <scope>NUCLEOTIDE SEQUENCE</scope>
</reference>
<feature type="compositionally biased region" description="Polar residues" evidence="1">
    <location>
        <begin position="217"/>
        <end position="227"/>
    </location>
</feature>
<dbReference type="InterPro" id="IPR008928">
    <property type="entry name" value="6-hairpin_glycosidase_sf"/>
</dbReference>
<dbReference type="OrthoDB" id="194358at2759"/>
<evidence type="ECO:0000313" key="3">
    <source>
        <dbReference type="EMBL" id="CAI3973927.1"/>
    </source>
</evidence>
<gene>
    <name evidence="3" type="ORF">C1SCF055_LOCUS2371</name>
</gene>
<dbReference type="InterPro" id="IPR046341">
    <property type="entry name" value="SET_dom_sf"/>
</dbReference>
<organism evidence="3">
    <name type="scientific">Cladocopium goreaui</name>
    <dbReference type="NCBI Taxonomy" id="2562237"/>
    <lineage>
        <taxon>Eukaryota</taxon>
        <taxon>Sar</taxon>
        <taxon>Alveolata</taxon>
        <taxon>Dinophyceae</taxon>
        <taxon>Suessiales</taxon>
        <taxon>Symbiodiniaceae</taxon>
        <taxon>Cladocopium</taxon>
    </lineage>
</organism>
<dbReference type="SUPFAM" id="SSF48208">
    <property type="entry name" value="Six-hairpin glycosidases"/>
    <property type="match status" value="1"/>
</dbReference>
<dbReference type="EMBL" id="CAMXCT020000108">
    <property type="protein sequence ID" value="CAL1127302.1"/>
    <property type="molecule type" value="Genomic_DNA"/>
</dbReference>
<dbReference type="Gene3D" id="1.50.10.10">
    <property type="match status" value="1"/>
</dbReference>
<dbReference type="EMBL" id="CAMXCT030000108">
    <property type="protein sequence ID" value="CAL4761239.1"/>
    <property type="molecule type" value="Genomic_DNA"/>
</dbReference>
<keyword evidence="5" id="KW-1185">Reference proteome</keyword>
<dbReference type="Pfam" id="PF00856">
    <property type="entry name" value="SET"/>
    <property type="match status" value="1"/>
</dbReference>
<dbReference type="InterPro" id="IPR001214">
    <property type="entry name" value="SET_dom"/>
</dbReference>
<dbReference type="SUPFAM" id="SSF82199">
    <property type="entry name" value="SET domain"/>
    <property type="match status" value="1"/>
</dbReference>
<dbReference type="Gene3D" id="1.25.40.10">
    <property type="entry name" value="Tetratricopeptide repeat domain"/>
    <property type="match status" value="1"/>
</dbReference>
<feature type="domain" description="SET" evidence="2">
    <location>
        <begin position="956"/>
        <end position="1148"/>
    </location>
</feature>
<dbReference type="PANTHER" id="PTHR11732">
    <property type="entry name" value="ALDO/KETO REDUCTASE"/>
    <property type="match status" value="1"/>
</dbReference>
<dbReference type="InterPro" id="IPR054363">
    <property type="entry name" value="GH95_cat"/>
</dbReference>
<dbReference type="InterPro" id="IPR020471">
    <property type="entry name" value="AKR"/>
</dbReference>
<dbReference type="GO" id="GO:0005975">
    <property type="term" value="P:carbohydrate metabolic process"/>
    <property type="evidence" value="ECO:0007669"/>
    <property type="project" value="InterPro"/>
</dbReference>
<protein>
    <submittedName>
        <fullName evidence="4">Aldo-keto reductase family 1 member B10 (ARL-1) (Aldose reductase-like) (Aldose reductase-related protein) (ARP) (HARP) (Small intestine reductase) (SI reductase)</fullName>
    </submittedName>
</protein>
<dbReference type="Pfam" id="PF22124">
    <property type="entry name" value="Glyco_hydro_95_cat"/>
    <property type="match status" value="1"/>
</dbReference>
<comment type="caution">
    <text evidence="3">The sequence shown here is derived from an EMBL/GenBank/DDBJ whole genome shotgun (WGS) entry which is preliminary data.</text>
</comment>
<evidence type="ECO:0000256" key="1">
    <source>
        <dbReference type="SAM" id="MobiDB-lite"/>
    </source>
</evidence>
<accession>A0A9P1FHC4</accession>
<dbReference type="Gene3D" id="2.170.270.10">
    <property type="entry name" value="SET domain"/>
    <property type="match status" value="1"/>
</dbReference>
<evidence type="ECO:0000313" key="4">
    <source>
        <dbReference type="EMBL" id="CAL4761239.1"/>
    </source>
</evidence>
<dbReference type="InterPro" id="IPR012341">
    <property type="entry name" value="6hp_glycosidase-like_sf"/>
</dbReference>
<dbReference type="InterPro" id="IPR011990">
    <property type="entry name" value="TPR-like_helical_dom_sf"/>
</dbReference>
<proteinExistence type="predicted"/>
<dbReference type="Pfam" id="PF00248">
    <property type="entry name" value="Aldo_ket_red"/>
    <property type="match status" value="1"/>
</dbReference>
<feature type="region of interest" description="Disordered" evidence="1">
    <location>
        <begin position="1397"/>
        <end position="1421"/>
    </location>
</feature>
<evidence type="ECO:0000259" key="2">
    <source>
        <dbReference type="PROSITE" id="PS50280"/>
    </source>
</evidence>
<dbReference type="PROSITE" id="PS50280">
    <property type="entry name" value="SET"/>
    <property type="match status" value="1"/>
</dbReference>
<dbReference type="Gene3D" id="3.20.20.100">
    <property type="entry name" value="NADP-dependent oxidoreductase domain"/>
    <property type="match status" value="1"/>
</dbReference>
<dbReference type="GO" id="GO:0016491">
    <property type="term" value="F:oxidoreductase activity"/>
    <property type="evidence" value="ECO:0007669"/>
    <property type="project" value="InterPro"/>
</dbReference>
<feature type="region of interest" description="Disordered" evidence="1">
    <location>
        <begin position="196"/>
        <end position="229"/>
    </location>
</feature>
<sequence>MESTERLSPCTEGAPCSGFFLVQPVDLPMFSAEKTGGACAWLPRGHPVEEVVPGKGDPAVGISAMVSLGELLGGMSKMRQMAATEVDLYLGHNGFFAAPSAGASSCGYSPGGRKVCWESFSPGGATAGCKRHSAVATVRVRLGRWERVERLFGKRSQSGELTLSAFIHALEDVVLLELQGDAGEVEVTLWTFSGCHGPPRPPVSPSTPVPEGGLPVSKTTGPTSDRLPSQMVAGPQTLQVMRGNGWPFQAAHFPVRWFGLTGSIRNEAMEKGQFHEVEAMGRCGPELFLRGPCARGTWRPFQGQSLAIQLSIWPLLDQPQLPELWGGPRMCGSEFSGRVYNHCKLVTSGLRVPQVPVGESTLPALAFGVGSAWLGDKEQQQNLKRTVLQALDTGFRHLDLAEAYHNSHVVGEAVQEWLQKTGCRREELFITNKVISLDSDIAQVCDQLLKDCRVDYFDLFLVHCAVSEENEPFAKPFPTMWEEMMSLQAAGKVKAIGVSNWRIEELQSIEGAAVQPVCNQLEAHPLLQQRGLRAYCETKRIDITCYGALAPLSRSGALDAAPLLRQTLEQLAERHQKTLGQVLLRWGHQTSRVLVTTTSNPQRMEEYLDMFSFELSEQDVQMISSAGFRSTQKRFTWPKCVGVGKFWSDDPMTEVESQEWPPSAKGVPHFQAAVLKPRDSQETLTLTPGPLGPIWTDEENLSVAGGAFEHYAKAGLVPFNFDHRFHWYMSHYLLRISSYGTAPGLFGPFVTDDEAADGGYWRMALGYRMLSPDEVLWSGDITLNYNAAVYYDAAAANHMEVFEPYFQAILDFLPAAARMAQELYPKCPDALVFPAHILPNGVHAHGVGRGDLGQKQMGLFAAVPFILYWRYSGNLAFAQRALPFLSGVARFWECNLMEGADGYLHDAEDCAEEICLPDGDLQPDPTVVLSLLPSFFEAVAEVEQANRVQHGRELFEGKVICDLSASKGRILRACRSFKQGELIFQEPPLHIVVGTQTDDAFRIVKRISTAFQDTAYQPLWYWAALCSLTAPELGPNSKLQPVREEQQKKLLCLYHEPIVEASPVVLALVKELQLPVDPLKVEELLRCWILNCFEHSEDPEGYSAYFISSFMSHSCKPNAIWHEGSDAMHVVRARLDIQDKEEICISYLSEDMLMYSALQRKKALRKTKLFTCACERCAGSNGVPGTDWCRGFRCPHCGNCGIFPSTGSLPAEDLAALRCSICQRCCGDYAAGLLDTEKYMRQRLQSVDEASFLQLAEGDVRQLQEMMGDQAGGALGPQHWLCERLWSLVVPWLDAKGRSSEALQMLEGRVSCQREMFPWPNATRAWTMQKYCRLLLRHYKSTSQEKGRLPVKKDAPRRMLARALTLQEEALRLLTLLFGDEHRYAARAKKKLRRLKTLADKARPGGSTGSAGASRLEGAMA</sequence>
<dbReference type="InterPro" id="IPR023210">
    <property type="entry name" value="NADP_OxRdtase_dom"/>
</dbReference>
<dbReference type="InterPro" id="IPR036812">
    <property type="entry name" value="NAD(P)_OxRdtase_dom_sf"/>
</dbReference>
<dbReference type="EMBL" id="CAMXCT010000108">
    <property type="protein sequence ID" value="CAI3973927.1"/>
    <property type="molecule type" value="Genomic_DNA"/>
</dbReference>
<dbReference type="PRINTS" id="PR00069">
    <property type="entry name" value="ALDKETRDTASE"/>
</dbReference>
<feature type="compositionally biased region" description="Pro residues" evidence="1">
    <location>
        <begin position="198"/>
        <end position="208"/>
    </location>
</feature>
<reference evidence="4 5" key="2">
    <citation type="submission" date="2024-05" db="EMBL/GenBank/DDBJ databases">
        <authorList>
            <person name="Chen Y."/>
            <person name="Shah S."/>
            <person name="Dougan E. K."/>
            <person name="Thang M."/>
            <person name="Chan C."/>
        </authorList>
    </citation>
    <scope>NUCLEOTIDE SEQUENCE [LARGE SCALE GENOMIC DNA]</scope>
</reference>
<dbReference type="CDD" id="cd20071">
    <property type="entry name" value="SET_SMYD"/>
    <property type="match status" value="1"/>
</dbReference>